<evidence type="ECO:0000313" key="5">
    <source>
        <dbReference type="EMBL" id="GMI85581.1"/>
    </source>
</evidence>
<dbReference type="Gene3D" id="3.60.10.10">
    <property type="entry name" value="Endonuclease/exonuclease/phosphatase"/>
    <property type="match status" value="1"/>
</dbReference>
<dbReference type="InterPro" id="IPR004808">
    <property type="entry name" value="AP_endonuc_1"/>
</dbReference>
<keyword evidence="3 4" id="KW-0460">Magnesium</keyword>
<dbReference type="GO" id="GO:0008081">
    <property type="term" value="F:phosphoric diester hydrolase activity"/>
    <property type="evidence" value="ECO:0007669"/>
    <property type="project" value="TreeGrafter"/>
</dbReference>
<dbReference type="GO" id="GO:0003906">
    <property type="term" value="F:DNA-(apurinic or apyrimidinic site) endonuclease activity"/>
    <property type="evidence" value="ECO:0007669"/>
    <property type="project" value="TreeGrafter"/>
</dbReference>
<dbReference type="GO" id="GO:0046872">
    <property type="term" value="F:metal ion binding"/>
    <property type="evidence" value="ECO:0007669"/>
    <property type="project" value="UniProtKB-KW"/>
</dbReference>
<accession>A0A9W7M2W0</accession>
<gene>
    <name evidence="5" type="ORF">HRI_002227400</name>
</gene>
<dbReference type="AlphaFoldDB" id="A0A9W7M2W0"/>
<feature type="binding site" evidence="4">
    <location>
        <position position="40"/>
    </location>
    <ligand>
        <name>Mg(2+)</name>
        <dbReference type="ChEBI" id="CHEBI:18420"/>
        <label>1</label>
    </ligand>
</feature>
<reference evidence="5" key="1">
    <citation type="submission" date="2023-05" db="EMBL/GenBank/DDBJ databases">
        <title>Genome and transcriptome analyses reveal genes involved in the formation of fine ridges on petal epidermal cells in Hibiscus trionum.</title>
        <authorList>
            <person name="Koshimizu S."/>
            <person name="Masuda S."/>
            <person name="Ishii T."/>
            <person name="Shirasu K."/>
            <person name="Hoshino A."/>
            <person name="Arita M."/>
        </authorList>
    </citation>
    <scope>NUCLEOTIDE SEQUENCE</scope>
    <source>
        <strain evidence="5">Hamamatsu line</strain>
    </source>
</reference>
<sequence>MSDIGLFASWNIRGLGSFEKKSAVKRLLSLTKPRVLFLQETKMKEIDDKAIRSLVGHRAKFNSIYSAANGSSGGLITLWDPNFLQIENSISEPNFIAIYGKLTESNIMCLLINVYAPNDHFKRKDNTPEYLFYNL</sequence>
<dbReference type="InterPro" id="IPR036691">
    <property type="entry name" value="Endo/exonu/phosph_ase_sf"/>
</dbReference>
<evidence type="ECO:0000256" key="1">
    <source>
        <dbReference type="ARBA" id="ARBA00022723"/>
    </source>
</evidence>
<comment type="cofactor">
    <cofactor evidence="4">
        <name>Mg(2+)</name>
        <dbReference type="ChEBI" id="CHEBI:18420"/>
    </cofactor>
    <cofactor evidence="4">
        <name>Mn(2+)</name>
        <dbReference type="ChEBI" id="CHEBI:29035"/>
    </cofactor>
    <text evidence="4">Probably binds two magnesium or manganese ions per subunit.</text>
</comment>
<evidence type="ECO:0008006" key="7">
    <source>
        <dbReference type="Google" id="ProtNLM"/>
    </source>
</evidence>
<keyword evidence="4" id="KW-0464">Manganese</keyword>
<dbReference type="OrthoDB" id="1751600at2759"/>
<feature type="binding site" evidence="4">
    <location>
        <position position="11"/>
    </location>
    <ligand>
        <name>Mg(2+)</name>
        <dbReference type="ChEBI" id="CHEBI:18420"/>
        <label>1</label>
    </ligand>
</feature>
<dbReference type="GO" id="GO:0008311">
    <property type="term" value="F:double-stranded DNA 3'-5' DNA exonuclease activity"/>
    <property type="evidence" value="ECO:0007669"/>
    <property type="project" value="TreeGrafter"/>
</dbReference>
<keyword evidence="2" id="KW-0378">Hydrolase</keyword>
<dbReference type="Proteomes" id="UP001165190">
    <property type="component" value="Unassembled WGS sequence"/>
</dbReference>
<evidence type="ECO:0000256" key="3">
    <source>
        <dbReference type="ARBA" id="ARBA00022842"/>
    </source>
</evidence>
<protein>
    <recommendedName>
        <fullName evidence="7">RNA-directed DNA polymerase, eukaryota, Reverse transcriptase zinc-binding domain protein</fullName>
    </recommendedName>
</protein>
<dbReference type="EMBL" id="BSYR01000020">
    <property type="protein sequence ID" value="GMI85581.1"/>
    <property type="molecule type" value="Genomic_DNA"/>
</dbReference>
<organism evidence="5 6">
    <name type="scientific">Hibiscus trionum</name>
    <name type="common">Flower of an hour</name>
    <dbReference type="NCBI Taxonomy" id="183268"/>
    <lineage>
        <taxon>Eukaryota</taxon>
        <taxon>Viridiplantae</taxon>
        <taxon>Streptophyta</taxon>
        <taxon>Embryophyta</taxon>
        <taxon>Tracheophyta</taxon>
        <taxon>Spermatophyta</taxon>
        <taxon>Magnoliopsida</taxon>
        <taxon>eudicotyledons</taxon>
        <taxon>Gunneridae</taxon>
        <taxon>Pentapetalae</taxon>
        <taxon>rosids</taxon>
        <taxon>malvids</taxon>
        <taxon>Malvales</taxon>
        <taxon>Malvaceae</taxon>
        <taxon>Malvoideae</taxon>
        <taxon>Hibiscus</taxon>
    </lineage>
</organism>
<evidence type="ECO:0000313" key="6">
    <source>
        <dbReference type="Proteomes" id="UP001165190"/>
    </source>
</evidence>
<proteinExistence type="predicted"/>
<dbReference type="SUPFAM" id="SSF56219">
    <property type="entry name" value="DNase I-like"/>
    <property type="match status" value="1"/>
</dbReference>
<evidence type="ECO:0000256" key="4">
    <source>
        <dbReference type="PIRSR" id="PIRSR604808-2"/>
    </source>
</evidence>
<dbReference type="GO" id="GO:0005634">
    <property type="term" value="C:nucleus"/>
    <property type="evidence" value="ECO:0007669"/>
    <property type="project" value="TreeGrafter"/>
</dbReference>
<name>A0A9W7M2W0_HIBTR</name>
<comment type="caution">
    <text evidence="5">The sequence shown here is derived from an EMBL/GenBank/DDBJ whole genome shotgun (WGS) entry which is preliminary data.</text>
</comment>
<keyword evidence="1 4" id="KW-0479">Metal-binding</keyword>
<keyword evidence="6" id="KW-1185">Reference proteome</keyword>
<dbReference type="PANTHER" id="PTHR22748:SF11">
    <property type="entry name" value="OS07G0184032 PROTEIN"/>
    <property type="match status" value="1"/>
</dbReference>
<dbReference type="GO" id="GO:0006284">
    <property type="term" value="P:base-excision repair"/>
    <property type="evidence" value="ECO:0007669"/>
    <property type="project" value="TreeGrafter"/>
</dbReference>
<dbReference type="PANTHER" id="PTHR22748">
    <property type="entry name" value="AP ENDONUCLEASE"/>
    <property type="match status" value="1"/>
</dbReference>
<evidence type="ECO:0000256" key="2">
    <source>
        <dbReference type="ARBA" id="ARBA00022801"/>
    </source>
</evidence>